<evidence type="ECO:0000313" key="1">
    <source>
        <dbReference type="EMBL" id="ETN78499.1"/>
    </source>
</evidence>
<dbReference type="AlphaFoldDB" id="W2TA80"/>
<protein>
    <submittedName>
        <fullName evidence="1">Uncharacterized protein</fullName>
    </submittedName>
</protein>
<keyword evidence="2" id="KW-1185">Reference proteome</keyword>
<proteinExistence type="predicted"/>
<accession>W2TA80</accession>
<dbReference type="EMBL" id="KI659881">
    <property type="protein sequence ID" value="ETN78499.1"/>
    <property type="molecule type" value="Genomic_DNA"/>
</dbReference>
<gene>
    <name evidence="1" type="ORF">NECAME_10318</name>
</gene>
<dbReference type="KEGG" id="nai:NECAME_10318"/>
<sequence>MFLANGKIAAKMGVERVSREQALSILLLHTLHTMLLCCCWPVHKCVTINHLVLEYKTVVIPKLHFAFGYVMRSGPTDGYMSVEW</sequence>
<name>W2TA80_NECAM</name>
<organism evidence="1 2">
    <name type="scientific">Necator americanus</name>
    <name type="common">Human hookworm</name>
    <dbReference type="NCBI Taxonomy" id="51031"/>
    <lineage>
        <taxon>Eukaryota</taxon>
        <taxon>Metazoa</taxon>
        <taxon>Ecdysozoa</taxon>
        <taxon>Nematoda</taxon>
        <taxon>Chromadorea</taxon>
        <taxon>Rhabditida</taxon>
        <taxon>Rhabditina</taxon>
        <taxon>Rhabditomorpha</taxon>
        <taxon>Strongyloidea</taxon>
        <taxon>Ancylostomatidae</taxon>
        <taxon>Bunostominae</taxon>
        <taxon>Necator</taxon>
    </lineage>
</organism>
<evidence type="ECO:0000313" key="2">
    <source>
        <dbReference type="Proteomes" id="UP000053676"/>
    </source>
</evidence>
<reference evidence="2" key="1">
    <citation type="journal article" date="2014" name="Nat. Genet.">
        <title>Genome of the human hookworm Necator americanus.</title>
        <authorList>
            <person name="Tang Y.T."/>
            <person name="Gao X."/>
            <person name="Rosa B.A."/>
            <person name="Abubucker S."/>
            <person name="Hallsworth-Pepin K."/>
            <person name="Martin J."/>
            <person name="Tyagi R."/>
            <person name="Heizer E."/>
            <person name="Zhang X."/>
            <person name="Bhonagiri-Palsikar V."/>
            <person name="Minx P."/>
            <person name="Warren W.C."/>
            <person name="Wang Q."/>
            <person name="Zhan B."/>
            <person name="Hotez P.J."/>
            <person name="Sternberg P.W."/>
            <person name="Dougall A."/>
            <person name="Gaze S.T."/>
            <person name="Mulvenna J."/>
            <person name="Sotillo J."/>
            <person name="Ranganathan S."/>
            <person name="Rabelo E.M."/>
            <person name="Wilson R.K."/>
            <person name="Felgner P.L."/>
            <person name="Bethony J."/>
            <person name="Hawdon J.M."/>
            <person name="Gasser R.B."/>
            <person name="Loukas A."/>
            <person name="Mitreva M."/>
        </authorList>
    </citation>
    <scope>NUCLEOTIDE SEQUENCE [LARGE SCALE GENOMIC DNA]</scope>
</reference>
<dbReference type="Proteomes" id="UP000053676">
    <property type="component" value="Unassembled WGS sequence"/>
</dbReference>